<evidence type="ECO:0000313" key="2">
    <source>
        <dbReference type="EMBL" id="GFD60987.1"/>
    </source>
</evidence>
<dbReference type="EMBL" id="BKCJ011885242">
    <property type="protein sequence ID" value="GFD60987.1"/>
    <property type="molecule type" value="Genomic_DNA"/>
</dbReference>
<organism evidence="2">
    <name type="scientific">Tanacetum cinerariifolium</name>
    <name type="common">Dalmatian daisy</name>
    <name type="synonym">Chrysanthemum cinerariifolium</name>
    <dbReference type="NCBI Taxonomy" id="118510"/>
    <lineage>
        <taxon>Eukaryota</taxon>
        <taxon>Viridiplantae</taxon>
        <taxon>Streptophyta</taxon>
        <taxon>Embryophyta</taxon>
        <taxon>Tracheophyta</taxon>
        <taxon>Spermatophyta</taxon>
        <taxon>Magnoliopsida</taxon>
        <taxon>eudicotyledons</taxon>
        <taxon>Gunneridae</taxon>
        <taxon>Pentapetalae</taxon>
        <taxon>asterids</taxon>
        <taxon>campanulids</taxon>
        <taxon>Asterales</taxon>
        <taxon>Asteraceae</taxon>
        <taxon>Asteroideae</taxon>
        <taxon>Anthemideae</taxon>
        <taxon>Anthemidinae</taxon>
        <taxon>Tanacetum</taxon>
    </lineage>
</organism>
<dbReference type="AlphaFoldDB" id="A0A699XMS0"/>
<evidence type="ECO:0000256" key="1">
    <source>
        <dbReference type="SAM" id="MobiDB-lite"/>
    </source>
</evidence>
<sequence length="34" mass="3548">KMVRSMVENSGEDGRDGGGIDSHGGEDVGDVEKK</sequence>
<name>A0A699XMS0_TANCI</name>
<proteinExistence type="predicted"/>
<protein>
    <submittedName>
        <fullName evidence="2">Uncharacterized protein</fullName>
    </submittedName>
</protein>
<feature type="compositionally biased region" description="Basic and acidic residues" evidence="1">
    <location>
        <begin position="12"/>
        <end position="34"/>
    </location>
</feature>
<gene>
    <name evidence="2" type="ORF">Tci_932956</name>
</gene>
<comment type="caution">
    <text evidence="2">The sequence shown here is derived from an EMBL/GenBank/DDBJ whole genome shotgun (WGS) entry which is preliminary data.</text>
</comment>
<feature type="non-terminal residue" evidence="2">
    <location>
        <position position="1"/>
    </location>
</feature>
<accession>A0A699XMS0</accession>
<reference evidence="2" key="1">
    <citation type="journal article" date="2019" name="Sci. Rep.">
        <title>Draft genome of Tanacetum cinerariifolium, the natural source of mosquito coil.</title>
        <authorList>
            <person name="Yamashiro T."/>
            <person name="Shiraishi A."/>
            <person name="Satake H."/>
            <person name="Nakayama K."/>
        </authorList>
    </citation>
    <scope>NUCLEOTIDE SEQUENCE</scope>
</reference>
<feature type="region of interest" description="Disordered" evidence="1">
    <location>
        <begin position="1"/>
        <end position="34"/>
    </location>
</feature>